<dbReference type="Pfam" id="PF07715">
    <property type="entry name" value="Plug"/>
    <property type="match status" value="1"/>
</dbReference>
<name>A0A0F5JBD5_9BACT</name>
<evidence type="ECO:0000256" key="8">
    <source>
        <dbReference type="PROSITE-ProRule" id="PRU01360"/>
    </source>
</evidence>
<dbReference type="Gene3D" id="2.170.130.10">
    <property type="entry name" value="TonB-dependent receptor, plug domain"/>
    <property type="match status" value="1"/>
</dbReference>
<dbReference type="InterPro" id="IPR023996">
    <property type="entry name" value="TonB-dep_OMP_SusC/RagA"/>
</dbReference>
<evidence type="ECO:0000313" key="14">
    <source>
        <dbReference type="Proteomes" id="UP000033047"/>
    </source>
</evidence>
<dbReference type="SUPFAM" id="SSF56935">
    <property type="entry name" value="Porins"/>
    <property type="match status" value="1"/>
</dbReference>
<evidence type="ECO:0000256" key="2">
    <source>
        <dbReference type="ARBA" id="ARBA00022448"/>
    </source>
</evidence>
<dbReference type="Gene3D" id="2.60.40.1120">
    <property type="entry name" value="Carboxypeptidase-like, regulatory domain"/>
    <property type="match status" value="1"/>
</dbReference>
<protein>
    <submittedName>
        <fullName evidence="13">SusC/RagA family TonB-linked outer membrane protein</fullName>
    </submittedName>
</protein>
<dbReference type="PROSITE" id="PS52016">
    <property type="entry name" value="TONB_DEPENDENT_REC_3"/>
    <property type="match status" value="1"/>
</dbReference>
<evidence type="ECO:0000259" key="12">
    <source>
        <dbReference type="Pfam" id="PF07715"/>
    </source>
</evidence>
<dbReference type="STRING" id="927665.HMPREF1535_02877"/>
<dbReference type="Pfam" id="PF13715">
    <property type="entry name" value="CarbopepD_reg_2"/>
    <property type="match status" value="1"/>
</dbReference>
<feature type="domain" description="TonB-dependent receptor plug" evidence="12">
    <location>
        <begin position="140"/>
        <end position="246"/>
    </location>
</feature>
<feature type="chain" id="PRO_5002488988" evidence="10">
    <location>
        <begin position="34"/>
        <end position="1117"/>
    </location>
</feature>
<dbReference type="RefSeq" id="WP_046146641.1">
    <property type="nucleotide sequence ID" value="NZ_KQ033913.1"/>
</dbReference>
<dbReference type="Gene3D" id="2.40.170.20">
    <property type="entry name" value="TonB-dependent receptor, beta-barrel domain"/>
    <property type="match status" value="1"/>
</dbReference>
<dbReference type="NCBIfam" id="TIGR04056">
    <property type="entry name" value="OMP_RagA_SusC"/>
    <property type="match status" value="1"/>
</dbReference>
<keyword evidence="4 8" id="KW-0812">Transmembrane</keyword>
<dbReference type="InterPro" id="IPR039426">
    <property type="entry name" value="TonB-dep_rcpt-like"/>
</dbReference>
<keyword evidence="5 9" id="KW-0798">TonB box</keyword>
<keyword evidence="3 8" id="KW-1134">Transmembrane beta strand</keyword>
<accession>A0A0F5JBD5</accession>
<dbReference type="AlphaFoldDB" id="A0A0F5JBD5"/>
<dbReference type="Proteomes" id="UP000033047">
    <property type="component" value="Unassembled WGS sequence"/>
</dbReference>
<gene>
    <name evidence="13" type="ORF">HMPREF1535_02877</name>
</gene>
<evidence type="ECO:0000259" key="11">
    <source>
        <dbReference type="Pfam" id="PF00593"/>
    </source>
</evidence>
<dbReference type="PATRIC" id="fig|927665.4.peg.2951"/>
<proteinExistence type="inferred from homology"/>
<comment type="similarity">
    <text evidence="8 9">Belongs to the TonB-dependent receptor family.</text>
</comment>
<keyword evidence="10" id="KW-0732">Signal</keyword>
<dbReference type="InterPro" id="IPR008969">
    <property type="entry name" value="CarboxyPept-like_regulatory"/>
</dbReference>
<keyword evidence="7 8" id="KW-0998">Cell outer membrane</keyword>
<dbReference type="GO" id="GO:0009279">
    <property type="term" value="C:cell outer membrane"/>
    <property type="evidence" value="ECO:0007669"/>
    <property type="project" value="UniProtKB-SubCell"/>
</dbReference>
<keyword evidence="6 8" id="KW-0472">Membrane</keyword>
<dbReference type="NCBIfam" id="TIGR04057">
    <property type="entry name" value="SusC_RagA_signa"/>
    <property type="match status" value="1"/>
</dbReference>
<dbReference type="InterPro" id="IPR012910">
    <property type="entry name" value="Plug_dom"/>
</dbReference>
<dbReference type="Pfam" id="PF00593">
    <property type="entry name" value="TonB_dep_Rec_b-barrel"/>
    <property type="match status" value="1"/>
</dbReference>
<dbReference type="EMBL" id="AQHV01000013">
    <property type="protein sequence ID" value="KKB54752.1"/>
    <property type="molecule type" value="Genomic_DNA"/>
</dbReference>
<dbReference type="FunFam" id="2.60.40.1120:FF:000003">
    <property type="entry name" value="Outer membrane protein Omp121"/>
    <property type="match status" value="1"/>
</dbReference>
<evidence type="ECO:0000313" key="13">
    <source>
        <dbReference type="EMBL" id="KKB54752.1"/>
    </source>
</evidence>
<evidence type="ECO:0000256" key="1">
    <source>
        <dbReference type="ARBA" id="ARBA00004571"/>
    </source>
</evidence>
<evidence type="ECO:0000256" key="9">
    <source>
        <dbReference type="RuleBase" id="RU003357"/>
    </source>
</evidence>
<dbReference type="InterPro" id="IPR023997">
    <property type="entry name" value="TonB-dep_OMP_SusC/RagA_CS"/>
</dbReference>
<reference evidence="13 14" key="1">
    <citation type="submission" date="2013-04" db="EMBL/GenBank/DDBJ databases">
        <title>The Genome Sequence of Parabacteroides goldsteinii DSM 19448.</title>
        <authorList>
            <consortium name="The Broad Institute Genomics Platform"/>
            <person name="Earl A."/>
            <person name="Ward D."/>
            <person name="Feldgarden M."/>
            <person name="Gevers D."/>
            <person name="Martens E."/>
            <person name="Sakamoto M."/>
            <person name="Benno Y."/>
            <person name="Song Y."/>
            <person name="Liu C."/>
            <person name="Lee J."/>
            <person name="Bolanos M."/>
            <person name="Vaisanen M.L."/>
            <person name="Finegold S.M."/>
            <person name="Walker B."/>
            <person name="Young S."/>
            <person name="Zeng Q."/>
            <person name="Gargeya S."/>
            <person name="Fitzgerald M."/>
            <person name="Haas B."/>
            <person name="Abouelleil A."/>
            <person name="Allen A.W."/>
            <person name="Alvarado L."/>
            <person name="Arachchi H.M."/>
            <person name="Berlin A.M."/>
            <person name="Chapman S.B."/>
            <person name="Gainer-Dewar J."/>
            <person name="Goldberg J."/>
            <person name="Griggs A."/>
            <person name="Gujja S."/>
            <person name="Hansen M."/>
            <person name="Howarth C."/>
            <person name="Imamovic A."/>
            <person name="Ireland A."/>
            <person name="Larimer J."/>
            <person name="McCowan C."/>
            <person name="Murphy C."/>
            <person name="Pearson M."/>
            <person name="Poon T.W."/>
            <person name="Priest M."/>
            <person name="Roberts A."/>
            <person name="Saif S."/>
            <person name="Shea T."/>
            <person name="Sisk P."/>
            <person name="Sykes S."/>
            <person name="Wortman J."/>
            <person name="Nusbaum C."/>
            <person name="Birren B."/>
        </authorList>
    </citation>
    <scope>NUCLEOTIDE SEQUENCE [LARGE SCALE GENOMIC DNA]</scope>
    <source>
        <strain evidence="13 14">DSM 19448</strain>
    </source>
</reference>
<evidence type="ECO:0000256" key="6">
    <source>
        <dbReference type="ARBA" id="ARBA00023136"/>
    </source>
</evidence>
<evidence type="ECO:0000256" key="4">
    <source>
        <dbReference type="ARBA" id="ARBA00022692"/>
    </source>
</evidence>
<feature type="signal peptide" evidence="10">
    <location>
        <begin position="1"/>
        <end position="33"/>
    </location>
</feature>
<sequence>MTNFTSDSRVGRVLLLPAGLLACSLFTPFTVTAKNDIPVTISQQVRTKIQVNGTVTDATGEPLIGATVLEKASGNGTITDVDGNFSLAVPSDAVLSVSYIGYKPQNIVVNGKTTFNVVLEDDSEKLEEVVVVGYGVQRKVNLSGSVDQINAKQLEARPITNISKGLQGMVPNLNIDFTSGEPGQAAKINIRGEASINGGSPLILIDGVASDAEELNRLLPEDIETLSVLKDASSAAIYGARAAFGVILITTKQGSSDRIQVSYNNNFAWKRPSILPNKTSDPYIYLKLKNIAVLNTPWSSGHVASDERLEWARQRSDNPDGTDPVRLNPLDETQWEYMGNRDWTRYFLDKNTFSNTHQLSVSGATEKTKFYLSGGVDDENGILAGIVKNDNYRRYSMRAKVSYKIWDWLTLSNNTSFVATNRIKPSYLSSRGEPYIDSNGIRQKGNGDSNMSIFYDLAPTDWDKNPDGTWANNAAGIAMAQLVDGGEETTQYNRLQSTFSAEMSFWEKMLTVNANFTFMKGNEDYDWFKNKYVIGYGPNDIRELGDSKAYKSTTNDYYSVLELFATFNKAFDKHYVTGILGFNQEYNRWNWYKAEREGIISTSLPSIGLSSGDQFVSEQYADWAIRGLFFRANYTYDNRYIFEVNGRYDGTSRFPKEKRFGFFPSASAAWRVDAEPFFESFLSTVSQLKVRASYGSLGNQLVGEYGYIPAMSSQLGNYIINGKLQQVVTPPSLVSPDYTWEEVRTLNGGLDLAFLDNKLTATVDVYRRDTKGMLTLGKELPGVLGASEPKENAADMKTTGWELTVGYRDQFQLDGKPFNWGVKFMLSDNRSWITRFDNPNGSLTQYYQGQELGEIWGLQSDGFFRSEDEIKNLDQSSIIPWGALEIVNGWPKYKDLNGDKKITKGSVTVGDPGDLSVIGNSSPRFRFGFNLNAEWNGFDLSAFFQGIAKRDYYPMSYLYWGFYQQPYAGGPEHLFDFYRPTTDSDVDMAKHSQSYINAGLANQNLNARYPVLQSWLADKNLGTDIDQSMGLAIPQTNYLLNGAYLRIKNITLGYTLPSEWTRKAHLSRVRVFVSGDNIFEWSALKKYFDPEAVTDASNYGYVYPFNRQYSFGVNVTF</sequence>
<evidence type="ECO:0000256" key="5">
    <source>
        <dbReference type="ARBA" id="ARBA00023077"/>
    </source>
</evidence>
<comment type="caution">
    <text evidence="13">The sequence shown here is derived from an EMBL/GenBank/DDBJ whole genome shotgun (WGS) entry which is preliminary data.</text>
</comment>
<dbReference type="HOGENOM" id="CLU_004317_1_1_10"/>
<organism evidence="13 14">
    <name type="scientific">Parabacteroides goldsteinii DSM 19448 = WAL 12034</name>
    <dbReference type="NCBI Taxonomy" id="927665"/>
    <lineage>
        <taxon>Bacteria</taxon>
        <taxon>Pseudomonadati</taxon>
        <taxon>Bacteroidota</taxon>
        <taxon>Bacteroidia</taxon>
        <taxon>Bacteroidales</taxon>
        <taxon>Tannerellaceae</taxon>
        <taxon>Parabacteroides</taxon>
    </lineage>
</organism>
<dbReference type="InterPro" id="IPR000531">
    <property type="entry name" value="Beta-barrel_TonB"/>
</dbReference>
<comment type="subcellular location">
    <subcellularLocation>
        <location evidence="1 8">Cell outer membrane</location>
        <topology evidence="1 8">Multi-pass membrane protein</topology>
    </subcellularLocation>
</comment>
<evidence type="ECO:0000256" key="3">
    <source>
        <dbReference type="ARBA" id="ARBA00022452"/>
    </source>
</evidence>
<dbReference type="InterPro" id="IPR036942">
    <property type="entry name" value="Beta-barrel_TonB_sf"/>
</dbReference>
<dbReference type="SUPFAM" id="SSF49464">
    <property type="entry name" value="Carboxypeptidase regulatory domain-like"/>
    <property type="match status" value="1"/>
</dbReference>
<dbReference type="InterPro" id="IPR037066">
    <property type="entry name" value="Plug_dom_sf"/>
</dbReference>
<evidence type="ECO:0000256" key="7">
    <source>
        <dbReference type="ARBA" id="ARBA00023237"/>
    </source>
</evidence>
<evidence type="ECO:0000256" key="10">
    <source>
        <dbReference type="SAM" id="SignalP"/>
    </source>
</evidence>
<feature type="domain" description="TonB-dependent receptor-like beta-barrel" evidence="11">
    <location>
        <begin position="454"/>
        <end position="896"/>
    </location>
</feature>
<keyword evidence="2 8" id="KW-0813">Transport</keyword>